<keyword evidence="2 3" id="KW-0378">Hydrolase</keyword>
<dbReference type="Pfam" id="PF00135">
    <property type="entry name" value="COesterase"/>
    <property type="match status" value="1"/>
</dbReference>
<dbReference type="PROSITE" id="PS00122">
    <property type="entry name" value="CARBOXYLESTERASE_B_1"/>
    <property type="match status" value="1"/>
</dbReference>
<evidence type="ECO:0000256" key="2">
    <source>
        <dbReference type="ARBA" id="ARBA00022801"/>
    </source>
</evidence>
<evidence type="ECO:0000256" key="1">
    <source>
        <dbReference type="ARBA" id="ARBA00005964"/>
    </source>
</evidence>
<dbReference type="EMBL" id="NGAF01000014">
    <property type="protein sequence ID" value="OXR42273.1"/>
    <property type="molecule type" value="Genomic_DNA"/>
</dbReference>
<evidence type="ECO:0000256" key="3">
    <source>
        <dbReference type="RuleBase" id="RU361235"/>
    </source>
</evidence>
<dbReference type="InterPro" id="IPR029058">
    <property type="entry name" value="AB_hydrolase_fold"/>
</dbReference>
<evidence type="ECO:0000313" key="6">
    <source>
        <dbReference type="Proteomes" id="UP000215506"/>
    </source>
</evidence>
<comment type="caution">
    <text evidence="5">The sequence shown here is derived from an EMBL/GenBank/DDBJ whole genome shotgun (WGS) entry which is preliminary data.</text>
</comment>
<dbReference type="InterPro" id="IPR019826">
    <property type="entry name" value="Carboxylesterase_B_AS"/>
</dbReference>
<feature type="domain" description="Carboxylesterase type B" evidence="4">
    <location>
        <begin position="3"/>
        <end position="458"/>
    </location>
</feature>
<dbReference type="RefSeq" id="WP_094027073.1">
    <property type="nucleotide sequence ID" value="NZ_NGAF01000014.1"/>
</dbReference>
<dbReference type="GO" id="GO:0016787">
    <property type="term" value="F:hydrolase activity"/>
    <property type="evidence" value="ECO:0007669"/>
    <property type="project" value="UniProtKB-KW"/>
</dbReference>
<accession>A0A231H076</accession>
<evidence type="ECO:0000259" key="4">
    <source>
        <dbReference type="Pfam" id="PF00135"/>
    </source>
</evidence>
<reference evidence="5 6" key="1">
    <citation type="submission" date="2017-07" db="EMBL/GenBank/DDBJ databases">
        <title>First draft Genome Sequence of Nocardia cerradoensis isolated from human infection.</title>
        <authorList>
            <person name="Carrasco G."/>
        </authorList>
    </citation>
    <scope>NUCLEOTIDE SEQUENCE [LARGE SCALE GENOMIC DNA]</scope>
    <source>
        <strain evidence="5 6">CNM20130759</strain>
    </source>
</reference>
<evidence type="ECO:0000313" key="5">
    <source>
        <dbReference type="EMBL" id="OXR42273.1"/>
    </source>
</evidence>
<dbReference type="Proteomes" id="UP000215506">
    <property type="component" value="Unassembled WGS sequence"/>
</dbReference>
<proteinExistence type="inferred from homology"/>
<sequence>METIVSVTGGKVRGSTENEVSTFLGIPYAAAPVGPARFDLPRPVPEWDGVRDALTYGATCAQSPYPAPIHALIGSDGLPGDEYLNLNVWTPDVGGSGLPVMVWIHGGAFTRGSNARTMYDGSTFARDGVVVVSINYRLGISGFAAVPGAPLNRGLHDQIFALRWVRENIAAFGGDPATVTVFGESAGGMSVVDLLTAAPARGLFHRAIVQSGNGSAVAEAADAVKVAENLARILGIEPTAAAFGELGPDRLRTAQDAVALELITNPDPNRWGRTIIDNGLGILSFFPVIDGELIEDRPVDVLDRSTGHAVPLIIGWTAEEFRFFTFPTGIAATLTDETLGPVLSRYGIDPAVVDVYAGQRPQATPADLFAAVITDMVFRDDSMRIAAANAAAGAPTHVYEFGWRSEVLDLGACHVLEIPFVFDKLTEAHPLTGPNPPQPLADEIHRAWVDFATHGDPGWRPFGTDRQVRRFDFPDSATVPDPHAAELRALRESGSRLRRG</sequence>
<gene>
    <name evidence="5" type="ORF">B7C42_05472</name>
</gene>
<dbReference type="SUPFAM" id="SSF53474">
    <property type="entry name" value="alpha/beta-Hydrolases"/>
    <property type="match status" value="1"/>
</dbReference>
<dbReference type="InterPro" id="IPR050309">
    <property type="entry name" value="Type-B_Carboxylest/Lipase"/>
</dbReference>
<dbReference type="AlphaFoldDB" id="A0A231H076"/>
<dbReference type="InterPro" id="IPR002018">
    <property type="entry name" value="CarbesteraseB"/>
</dbReference>
<dbReference type="EC" id="3.1.1.-" evidence="3"/>
<comment type="similarity">
    <text evidence="1 3">Belongs to the type-B carboxylesterase/lipase family.</text>
</comment>
<dbReference type="Gene3D" id="3.40.50.1820">
    <property type="entry name" value="alpha/beta hydrolase"/>
    <property type="match status" value="1"/>
</dbReference>
<dbReference type="PANTHER" id="PTHR11559">
    <property type="entry name" value="CARBOXYLESTERASE"/>
    <property type="match status" value="1"/>
</dbReference>
<name>A0A231H076_9NOCA</name>
<protein>
    <recommendedName>
        <fullName evidence="3">Carboxylic ester hydrolase</fullName>
        <ecNumber evidence="3">3.1.1.-</ecNumber>
    </recommendedName>
</protein>
<organism evidence="5 6">
    <name type="scientific">Nocardia cerradoensis</name>
    <dbReference type="NCBI Taxonomy" id="85688"/>
    <lineage>
        <taxon>Bacteria</taxon>
        <taxon>Bacillati</taxon>
        <taxon>Actinomycetota</taxon>
        <taxon>Actinomycetes</taxon>
        <taxon>Mycobacteriales</taxon>
        <taxon>Nocardiaceae</taxon>
        <taxon>Nocardia</taxon>
    </lineage>
</organism>
<keyword evidence="6" id="KW-1185">Reference proteome</keyword>